<dbReference type="InterPro" id="IPR011333">
    <property type="entry name" value="SKP1/BTB/POZ_sf"/>
</dbReference>
<reference evidence="2 3" key="1">
    <citation type="journal article" date="2019" name="Nat. Ecol. Evol.">
        <title>Megaphylogeny resolves global patterns of mushroom evolution.</title>
        <authorList>
            <person name="Varga T."/>
            <person name="Krizsan K."/>
            <person name="Foldi C."/>
            <person name="Dima B."/>
            <person name="Sanchez-Garcia M."/>
            <person name="Sanchez-Ramirez S."/>
            <person name="Szollosi G.J."/>
            <person name="Szarkandi J.G."/>
            <person name="Papp V."/>
            <person name="Albert L."/>
            <person name="Andreopoulos W."/>
            <person name="Angelini C."/>
            <person name="Antonin V."/>
            <person name="Barry K.W."/>
            <person name="Bougher N.L."/>
            <person name="Buchanan P."/>
            <person name="Buyck B."/>
            <person name="Bense V."/>
            <person name="Catcheside P."/>
            <person name="Chovatia M."/>
            <person name="Cooper J."/>
            <person name="Damon W."/>
            <person name="Desjardin D."/>
            <person name="Finy P."/>
            <person name="Geml J."/>
            <person name="Haridas S."/>
            <person name="Hughes K."/>
            <person name="Justo A."/>
            <person name="Karasinski D."/>
            <person name="Kautmanova I."/>
            <person name="Kiss B."/>
            <person name="Kocsube S."/>
            <person name="Kotiranta H."/>
            <person name="LaButti K.M."/>
            <person name="Lechner B.E."/>
            <person name="Liimatainen K."/>
            <person name="Lipzen A."/>
            <person name="Lukacs Z."/>
            <person name="Mihaltcheva S."/>
            <person name="Morgado L.N."/>
            <person name="Niskanen T."/>
            <person name="Noordeloos M.E."/>
            <person name="Ohm R.A."/>
            <person name="Ortiz-Santana B."/>
            <person name="Ovrebo C."/>
            <person name="Racz N."/>
            <person name="Riley R."/>
            <person name="Savchenko A."/>
            <person name="Shiryaev A."/>
            <person name="Soop K."/>
            <person name="Spirin V."/>
            <person name="Szebenyi C."/>
            <person name="Tomsovsky M."/>
            <person name="Tulloss R.E."/>
            <person name="Uehling J."/>
            <person name="Grigoriev I.V."/>
            <person name="Vagvolgyi C."/>
            <person name="Papp T."/>
            <person name="Martin F.M."/>
            <person name="Miettinen O."/>
            <person name="Hibbett D.S."/>
            <person name="Nagy L.G."/>
        </authorList>
    </citation>
    <scope>NUCLEOTIDE SEQUENCE [LARGE SCALE GENOMIC DNA]</scope>
    <source>
        <strain evidence="2 3">HHB13444</strain>
    </source>
</reference>
<evidence type="ECO:0000313" key="3">
    <source>
        <dbReference type="Proteomes" id="UP000308197"/>
    </source>
</evidence>
<evidence type="ECO:0000313" key="2">
    <source>
        <dbReference type="EMBL" id="TFK85413.1"/>
    </source>
</evidence>
<dbReference type="Proteomes" id="UP000308197">
    <property type="component" value="Unassembled WGS sequence"/>
</dbReference>
<organism evidence="2 3">
    <name type="scientific">Polyporus arcularius HHB13444</name>
    <dbReference type="NCBI Taxonomy" id="1314778"/>
    <lineage>
        <taxon>Eukaryota</taxon>
        <taxon>Fungi</taxon>
        <taxon>Dikarya</taxon>
        <taxon>Basidiomycota</taxon>
        <taxon>Agaricomycotina</taxon>
        <taxon>Agaricomycetes</taxon>
        <taxon>Polyporales</taxon>
        <taxon>Polyporaceae</taxon>
        <taxon>Polyporus</taxon>
    </lineage>
</organism>
<dbReference type="SUPFAM" id="SSF54695">
    <property type="entry name" value="POZ domain"/>
    <property type="match status" value="1"/>
</dbReference>
<sequence length="328" mass="37462">MSSAPSPHGTPLDEANMKFWYSDGNIVVKVERTLFKLHRHRLASISIYFEKLFASDTQSSYYMTVDGCPIYHVPPGLTPTSFGNFMRVLDTPIALIKGFLSEHEAIELLHTANLLCCPSVSDFDKDALAKHWNEDTLPDTRSGTPRTYDDAVAVILLARKHSIPGVLKRAFYEALSQPGFLAALSANPGAFKLPRAYVDRMHGARVELGRLWREFALRAPGTDEKGKSKCQKDYKLNCNRFEFDYKKQRLIGRCSGGSESRKLYWREIVIAHGALEDGAADPIRYNLVEVRKEELDKVWCNECLEAWEREWMRARSEWWKALDGLLWL</sequence>
<feature type="domain" description="BTB" evidence="1">
    <location>
        <begin position="24"/>
        <end position="89"/>
    </location>
</feature>
<keyword evidence="3" id="KW-1185">Reference proteome</keyword>
<protein>
    <recommendedName>
        <fullName evidence="1">BTB domain-containing protein</fullName>
    </recommendedName>
</protein>
<name>A0A5C3PHN6_9APHY</name>
<gene>
    <name evidence="2" type="ORF">K466DRAFT_525914</name>
</gene>
<dbReference type="CDD" id="cd18186">
    <property type="entry name" value="BTB_POZ_ZBTB_KLHL-like"/>
    <property type="match status" value="1"/>
</dbReference>
<dbReference type="Pfam" id="PF00651">
    <property type="entry name" value="BTB"/>
    <property type="match status" value="1"/>
</dbReference>
<dbReference type="Gene3D" id="3.30.710.10">
    <property type="entry name" value="Potassium Channel Kv1.1, Chain A"/>
    <property type="match status" value="1"/>
</dbReference>
<dbReference type="InParanoid" id="A0A5C3PHN6"/>
<dbReference type="EMBL" id="ML211255">
    <property type="protein sequence ID" value="TFK85413.1"/>
    <property type="molecule type" value="Genomic_DNA"/>
</dbReference>
<dbReference type="AlphaFoldDB" id="A0A5C3PHN6"/>
<evidence type="ECO:0000259" key="1">
    <source>
        <dbReference type="PROSITE" id="PS50097"/>
    </source>
</evidence>
<dbReference type="PROSITE" id="PS50097">
    <property type="entry name" value="BTB"/>
    <property type="match status" value="1"/>
</dbReference>
<accession>A0A5C3PHN6</accession>
<proteinExistence type="predicted"/>
<dbReference type="InterPro" id="IPR000210">
    <property type="entry name" value="BTB/POZ_dom"/>
</dbReference>